<proteinExistence type="predicted"/>
<reference evidence="2" key="1">
    <citation type="submission" date="2022-11" db="EMBL/GenBank/DDBJ databases">
        <title>WGS of Natronobacillus azotifigens 24KS-1, an anaerobic diazotrophic haloalkaliphile from soda-rich habitats.</title>
        <authorList>
            <person name="Sorokin D.Y."/>
            <person name="Merkel A.Y."/>
        </authorList>
    </citation>
    <scope>NUCLEOTIDE SEQUENCE</scope>
    <source>
        <strain evidence="2">24KS-1</strain>
    </source>
</reference>
<accession>A0A9J6R8L3</accession>
<organism evidence="2 3">
    <name type="scientific">Natronobacillus azotifigens</name>
    <dbReference type="NCBI Taxonomy" id="472978"/>
    <lineage>
        <taxon>Bacteria</taxon>
        <taxon>Bacillati</taxon>
        <taxon>Bacillota</taxon>
        <taxon>Bacilli</taxon>
        <taxon>Bacillales</taxon>
        <taxon>Bacillaceae</taxon>
        <taxon>Natronobacillus</taxon>
    </lineage>
</organism>
<dbReference type="RefSeq" id="WP_268778671.1">
    <property type="nucleotide sequence ID" value="NZ_JAPRAT010000002.1"/>
</dbReference>
<dbReference type="PANTHER" id="PTHR33594">
    <property type="entry name" value="SUPERFAMILY HYDROLASE, PUTATIVE (AFU_ORTHOLOGUE AFUA_1G03035)-RELATED"/>
    <property type="match status" value="1"/>
</dbReference>
<dbReference type="InterPro" id="IPR003607">
    <property type="entry name" value="HD/PDEase_dom"/>
</dbReference>
<evidence type="ECO:0000313" key="3">
    <source>
        <dbReference type="Proteomes" id="UP001084197"/>
    </source>
</evidence>
<keyword evidence="3" id="KW-1185">Reference proteome</keyword>
<dbReference type="Gene3D" id="1.10.472.50">
    <property type="entry name" value="HD-domain/PDEase-like"/>
    <property type="match status" value="1"/>
</dbReference>
<protein>
    <submittedName>
        <fullName evidence="2">HD domain-containing protein</fullName>
    </submittedName>
</protein>
<sequence>MKEKEVIHEIEKYITKKFAFDTTGHNAEHMYRVAKMVKFLAIHEESDHFVCEISGWVHDLIDEKLTDNPEREKQQMLQLLQKLQLSQQQIVAIFEAIITVSFRKQKTPTTKVGQIVQDADRLDALGAIGIARAFSYGGSKHRPIYKGEERTDDQSTVQHFYDKLLQLKEQMHTTTAKKIANDRHEFLHTFLEQFKREWYFLDEGNFV</sequence>
<dbReference type="Gene3D" id="1.20.58.1910">
    <property type="match status" value="1"/>
</dbReference>
<dbReference type="PANTHER" id="PTHR33594:SF1">
    <property type="entry name" value="HD_PDEASE DOMAIN-CONTAINING PROTEIN"/>
    <property type="match status" value="1"/>
</dbReference>
<dbReference type="AlphaFoldDB" id="A0A9J6R8L3"/>
<evidence type="ECO:0000313" key="2">
    <source>
        <dbReference type="EMBL" id="MCZ0701903.1"/>
    </source>
</evidence>
<feature type="domain" description="HD/PDEase" evidence="1">
    <location>
        <begin position="22"/>
        <end position="134"/>
    </location>
</feature>
<dbReference type="InterPro" id="IPR006674">
    <property type="entry name" value="HD_domain"/>
</dbReference>
<dbReference type="SMART" id="SM00471">
    <property type="entry name" value="HDc"/>
    <property type="match status" value="1"/>
</dbReference>
<gene>
    <name evidence="2" type="ORF">OWO01_01590</name>
</gene>
<comment type="caution">
    <text evidence="2">The sequence shown here is derived from an EMBL/GenBank/DDBJ whole genome shotgun (WGS) entry which is preliminary data.</text>
</comment>
<dbReference type="EMBL" id="JAPRAT010000002">
    <property type="protein sequence ID" value="MCZ0701903.1"/>
    <property type="molecule type" value="Genomic_DNA"/>
</dbReference>
<dbReference type="SUPFAM" id="SSF109604">
    <property type="entry name" value="HD-domain/PDEase-like"/>
    <property type="match status" value="1"/>
</dbReference>
<dbReference type="Pfam" id="PF01966">
    <property type="entry name" value="HD"/>
    <property type="match status" value="1"/>
</dbReference>
<evidence type="ECO:0000259" key="1">
    <source>
        <dbReference type="SMART" id="SM00471"/>
    </source>
</evidence>
<name>A0A9J6R8L3_9BACI</name>
<dbReference type="Proteomes" id="UP001084197">
    <property type="component" value="Unassembled WGS sequence"/>
</dbReference>